<feature type="domain" description="Cytochrome b561 bacterial/Ni-hydrogenase" evidence="14">
    <location>
        <begin position="8"/>
        <end position="188"/>
    </location>
</feature>
<dbReference type="Pfam" id="PF01292">
    <property type="entry name" value="Ni_hydr_CYTB"/>
    <property type="match status" value="1"/>
</dbReference>
<name>A0A437MA98_9SPHN</name>
<evidence type="ECO:0000256" key="4">
    <source>
        <dbReference type="ARBA" id="ARBA00022475"/>
    </source>
</evidence>
<evidence type="ECO:0000256" key="8">
    <source>
        <dbReference type="ARBA" id="ARBA00022982"/>
    </source>
</evidence>
<sequence length="189" mass="22036">MNDMNLPRYTTTAIVLHWVLAVLMIGNLLVGLYFTKLPDEWIRPVLDTHKSTGIAILGLVLLRVLWRLGHKPPPFSHGMAAWERVAAHVAHFGLYAFMLLMPLTGWFMDSAWKDAGSHPMFFFGAFEWPRIGYFLNMPLEQKDYWHDLFGAIHQYAGYALFWLIILHVAGALKHQFIDREPEFQRMWPR</sequence>
<evidence type="ECO:0000313" key="16">
    <source>
        <dbReference type="Proteomes" id="UP000282971"/>
    </source>
</evidence>
<feature type="transmembrane region" description="Helical" evidence="13">
    <location>
        <begin position="86"/>
        <end position="107"/>
    </location>
</feature>
<dbReference type="SUPFAM" id="SSF81342">
    <property type="entry name" value="Transmembrane di-heme cytochromes"/>
    <property type="match status" value="1"/>
</dbReference>
<evidence type="ECO:0000256" key="2">
    <source>
        <dbReference type="ARBA" id="ARBA00004651"/>
    </source>
</evidence>
<evidence type="ECO:0000256" key="10">
    <source>
        <dbReference type="ARBA" id="ARBA00023004"/>
    </source>
</evidence>
<dbReference type="GO" id="GO:0020037">
    <property type="term" value="F:heme binding"/>
    <property type="evidence" value="ECO:0007669"/>
    <property type="project" value="TreeGrafter"/>
</dbReference>
<evidence type="ECO:0000256" key="9">
    <source>
        <dbReference type="ARBA" id="ARBA00022989"/>
    </source>
</evidence>
<dbReference type="EMBL" id="SACN01000001">
    <property type="protein sequence ID" value="RVT94493.1"/>
    <property type="molecule type" value="Genomic_DNA"/>
</dbReference>
<dbReference type="PANTHER" id="PTHR30529:SF1">
    <property type="entry name" value="CYTOCHROME B561 HOMOLOG 2"/>
    <property type="match status" value="1"/>
</dbReference>
<accession>A0A437MA98</accession>
<feature type="transmembrane region" description="Helical" evidence="13">
    <location>
        <begin position="46"/>
        <end position="66"/>
    </location>
</feature>
<evidence type="ECO:0000259" key="14">
    <source>
        <dbReference type="Pfam" id="PF01292"/>
    </source>
</evidence>
<keyword evidence="7" id="KW-0479">Metal-binding</keyword>
<keyword evidence="10" id="KW-0408">Iron</keyword>
<keyword evidence="6 13" id="KW-0812">Transmembrane</keyword>
<evidence type="ECO:0000256" key="11">
    <source>
        <dbReference type="ARBA" id="ARBA00023136"/>
    </source>
</evidence>
<dbReference type="Proteomes" id="UP000282971">
    <property type="component" value="Unassembled WGS sequence"/>
</dbReference>
<feature type="transmembrane region" description="Helical" evidence="13">
    <location>
        <begin position="12"/>
        <end position="34"/>
    </location>
</feature>
<evidence type="ECO:0000256" key="1">
    <source>
        <dbReference type="ARBA" id="ARBA00001970"/>
    </source>
</evidence>
<evidence type="ECO:0000256" key="7">
    <source>
        <dbReference type="ARBA" id="ARBA00022723"/>
    </source>
</evidence>
<comment type="cofactor">
    <cofactor evidence="1">
        <name>heme b</name>
        <dbReference type="ChEBI" id="CHEBI:60344"/>
    </cofactor>
</comment>
<dbReference type="GO" id="GO:0005886">
    <property type="term" value="C:plasma membrane"/>
    <property type="evidence" value="ECO:0007669"/>
    <property type="project" value="UniProtKB-SubCell"/>
</dbReference>
<comment type="similarity">
    <text evidence="12">Belongs to the cytochrome b561 family.</text>
</comment>
<dbReference type="AlphaFoldDB" id="A0A437MA98"/>
<feature type="transmembrane region" description="Helical" evidence="13">
    <location>
        <begin position="155"/>
        <end position="172"/>
    </location>
</feature>
<dbReference type="InterPro" id="IPR052168">
    <property type="entry name" value="Cytochrome_b561_oxidase"/>
</dbReference>
<keyword evidence="16" id="KW-1185">Reference proteome</keyword>
<comment type="subcellular location">
    <subcellularLocation>
        <location evidence="2">Cell membrane</location>
        <topology evidence="2">Multi-pass membrane protein</topology>
    </subcellularLocation>
</comment>
<keyword evidence="5" id="KW-0349">Heme</keyword>
<dbReference type="GO" id="GO:0022904">
    <property type="term" value="P:respiratory electron transport chain"/>
    <property type="evidence" value="ECO:0007669"/>
    <property type="project" value="InterPro"/>
</dbReference>
<keyword evidence="8" id="KW-0249">Electron transport</keyword>
<dbReference type="PANTHER" id="PTHR30529">
    <property type="entry name" value="CYTOCHROME B561"/>
    <property type="match status" value="1"/>
</dbReference>
<evidence type="ECO:0000256" key="12">
    <source>
        <dbReference type="ARBA" id="ARBA00037975"/>
    </source>
</evidence>
<dbReference type="GO" id="GO:0046872">
    <property type="term" value="F:metal ion binding"/>
    <property type="evidence" value="ECO:0007669"/>
    <property type="project" value="UniProtKB-KW"/>
</dbReference>
<keyword evidence="11 13" id="KW-0472">Membrane</keyword>
<proteinExistence type="inferred from homology"/>
<evidence type="ECO:0000256" key="5">
    <source>
        <dbReference type="ARBA" id="ARBA00022617"/>
    </source>
</evidence>
<organism evidence="15 16">
    <name type="scientific">Sphingomonas crocodyli</name>
    <dbReference type="NCBI Taxonomy" id="1979270"/>
    <lineage>
        <taxon>Bacteria</taxon>
        <taxon>Pseudomonadati</taxon>
        <taxon>Pseudomonadota</taxon>
        <taxon>Alphaproteobacteria</taxon>
        <taxon>Sphingomonadales</taxon>
        <taxon>Sphingomonadaceae</taxon>
        <taxon>Sphingomonas</taxon>
    </lineage>
</organism>
<evidence type="ECO:0000256" key="6">
    <source>
        <dbReference type="ARBA" id="ARBA00022692"/>
    </source>
</evidence>
<dbReference type="InterPro" id="IPR011577">
    <property type="entry name" value="Cyt_b561_bac/Ni-Hgenase"/>
</dbReference>
<keyword evidence="9 13" id="KW-1133">Transmembrane helix</keyword>
<reference evidence="15 16" key="1">
    <citation type="submission" date="2019-01" db="EMBL/GenBank/DDBJ databases">
        <authorList>
            <person name="Chen W.-M."/>
        </authorList>
    </citation>
    <scope>NUCLEOTIDE SEQUENCE [LARGE SCALE GENOMIC DNA]</scope>
    <source>
        <strain evidence="15 16">CCP-7</strain>
    </source>
</reference>
<evidence type="ECO:0000256" key="3">
    <source>
        <dbReference type="ARBA" id="ARBA00022448"/>
    </source>
</evidence>
<dbReference type="InterPro" id="IPR016174">
    <property type="entry name" value="Di-haem_cyt_TM"/>
</dbReference>
<evidence type="ECO:0000256" key="13">
    <source>
        <dbReference type="SAM" id="Phobius"/>
    </source>
</evidence>
<keyword evidence="3" id="KW-0813">Transport</keyword>
<evidence type="ECO:0000313" key="15">
    <source>
        <dbReference type="EMBL" id="RVT94493.1"/>
    </source>
</evidence>
<dbReference type="GO" id="GO:0009055">
    <property type="term" value="F:electron transfer activity"/>
    <property type="evidence" value="ECO:0007669"/>
    <property type="project" value="InterPro"/>
</dbReference>
<dbReference type="OrthoDB" id="1247465at2"/>
<dbReference type="Gene3D" id="1.20.950.20">
    <property type="entry name" value="Transmembrane di-heme cytochromes, Chain C"/>
    <property type="match status" value="1"/>
</dbReference>
<gene>
    <name evidence="15" type="ORF">EOD43_11850</name>
</gene>
<dbReference type="RefSeq" id="WP_127744040.1">
    <property type="nucleotide sequence ID" value="NZ_SACN01000001.1"/>
</dbReference>
<keyword evidence="4" id="KW-1003">Cell membrane</keyword>
<comment type="caution">
    <text evidence="15">The sequence shown here is derived from an EMBL/GenBank/DDBJ whole genome shotgun (WGS) entry which is preliminary data.</text>
</comment>
<protein>
    <submittedName>
        <fullName evidence="15">Cytochrome b</fullName>
    </submittedName>
</protein>